<organism evidence="10 11">
    <name type="scientific">Sugiyamaella lignohabitans</name>
    <dbReference type="NCBI Taxonomy" id="796027"/>
    <lineage>
        <taxon>Eukaryota</taxon>
        <taxon>Fungi</taxon>
        <taxon>Dikarya</taxon>
        <taxon>Ascomycota</taxon>
        <taxon>Saccharomycotina</taxon>
        <taxon>Dipodascomycetes</taxon>
        <taxon>Dipodascales</taxon>
        <taxon>Trichomonascaceae</taxon>
        <taxon>Sugiyamaella</taxon>
    </lineage>
</organism>
<comment type="similarity">
    <text evidence="2 9">Belongs to the SPCS3 family.</text>
</comment>
<keyword evidence="6" id="KW-1133">Transmembrane helix</keyword>
<keyword evidence="11" id="KW-1185">Reference proteome</keyword>
<dbReference type="Proteomes" id="UP000189580">
    <property type="component" value="Chromosome b"/>
</dbReference>
<dbReference type="GeneID" id="30033868"/>
<name>A0A167ESX7_9ASCO</name>
<dbReference type="RefSeq" id="XP_018736892.1">
    <property type="nucleotide sequence ID" value="XM_018878928.1"/>
</dbReference>
<dbReference type="GO" id="GO:0005787">
    <property type="term" value="C:signal peptidase complex"/>
    <property type="evidence" value="ECO:0007669"/>
    <property type="project" value="UniProtKB-UniRule"/>
</dbReference>
<evidence type="ECO:0000313" key="11">
    <source>
        <dbReference type="Proteomes" id="UP000189580"/>
    </source>
</evidence>
<evidence type="ECO:0000256" key="7">
    <source>
        <dbReference type="ARBA" id="ARBA00023136"/>
    </source>
</evidence>
<dbReference type="GO" id="GO:0045047">
    <property type="term" value="P:protein targeting to ER"/>
    <property type="evidence" value="ECO:0007669"/>
    <property type="project" value="TreeGrafter"/>
</dbReference>
<dbReference type="PIRSF" id="PIRSF016089">
    <property type="entry name" value="SPC22"/>
    <property type="match status" value="1"/>
</dbReference>
<comment type="subcellular location">
    <subcellularLocation>
        <location evidence="1">Endoplasmic reticulum membrane</location>
        <topology evidence="1">Single-pass type II membrane protein</topology>
    </subcellularLocation>
</comment>
<gene>
    <name evidence="10" type="primary">SPC3</name>
    <name evidence="10" type="ORF">AWJ20_2003</name>
</gene>
<evidence type="ECO:0000256" key="2">
    <source>
        <dbReference type="ARBA" id="ARBA00009289"/>
    </source>
</evidence>
<dbReference type="InterPro" id="IPR007653">
    <property type="entry name" value="SPC3"/>
</dbReference>
<evidence type="ECO:0000313" key="10">
    <source>
        <dbReference type="EMBL" id="ANB14415.1"/>
    </source>
</evidence>
<evidence type="ECO:0000256" key="5">
    <source>
        <dbReference type="ARBA" id="ARBA00022968"/>
    </source>
</evidence>
<dbReference type="PANTHER" id="PTHR12804">
    <property type="entry name" value="MICROSOMAL SIGNAL PEPTIDASE 23 KD SUBUNIT SPC22/23"/>
    <property type="match status" value="1"/>
</dbReference>
<evidence type="ECO:0000256" key="1">
    <source>
        <dbReference type="ARBA" id="ARBA00004648"/>
    </source>
</evidence>
<protein>
    <recommendedName>
        <fullName evidence="9">Signal peptidase subunit 3</fullName>
    </recommendedName>
</protein>
<evidence type="ECO:0000256" key="3">
    <source>
        <dbReference type="ARBA" id="ARBA00022692"/>
    </source>
</evidence>
<dbReference type="KEGG" id="slb:AWJ20_2003"/>
<evidence type="ECO:0000256" key="6">
    <source>
        <dbReference type="ARBA" id="ARBA00022989"/>
    </source>
</evidence>
<keyword evidence="5" id="KW-0735">Signal-anchor</keyword>
<dbReference type="GO" id="GO:0006465">
    <property type="term" value="P:signal peptide processing"/>
    <property type="evidence" value="ECO:0007669"/>
    <property type="project" value="UniProtKB-UniRule"/>
</dbReference>
<keyword evidence="7 9" id="KW-0472">Membrane</keyword>
<accession>A0A167ESX7</accession>
<reference evidence="10 11" key="1">
    <citation type="submission" date="2016-02" db="EMBL/GenBank/DDBJ databases">
        <title>Complete genome sequence and transcriptome regulation of the pentose utilising yeast Sugiyamaella lignohabitans.</title>
        <authorList>
            <person name="Bellasio M."/>
            <person name="Peymann A."/>
            <person name="Valli M."/>
            <person name="Sipitzky M."/>
            <person name="Graf A."/>
            <person name="Sauer M."/>
            <person name="Marx H."/>
            <person name="Mattanovich D."/>
        </authorList>
    </citation>
    <scope>NUCLEOTIDE SEQUENCE [LARGE SCALE GENOMIC DNA]</scope>
    <source>
        <strain evidence="10 11">CBS 10342</strain>
    </source>
</reference>
<dbReference type="OrthoDB" id="10261524at2759"/>
<proteinExistence type="inferred from homology"/>
<evidence type="ECO:0000256" key="4">
    <source>
        <dbReference type="ARBA" id="ARBA00022824"/>
    </source>
</evidence>
<dbReference type="Pfam" id="PF04573">
    <property type="entry name" value="SPC22"/>
    <property type="match status" value="1"/>
</dbReference>
<keyword evidence="3" id="KW-0812">Transmembrane</keyword>
<sequence length="136" mass="15436">MSRKVAARFGRRGGSVDGKAKDNYRIKFDLSTDLSPLFNWNTKQVFVYLTAEYDGKREDINNRVTFWDSIIKSKEDAVLDLKNVRGSYSVYDVGSSLENKNATIRLEWNVQPHVGFLIFGETVATEDGSFIFPALT</sequence>
<dbReference type="PANTHER" id="PTHR12804:SF0">
    <property type="entry name" value="SIGNAL PEPTIDASE COMPLEX SUBUNIT 3"/>
    <property type="match status" value="1"/>
</dbReference>
<keyword evidence="4 9" id="KW-0256">Endoplasmic reticulum</keyword>
<comment type="function">
    <text evidence="8">Essential component of the signal peptidase complex (SPC) which catalyzes the cleavage of N-terminal signal sequences from nascent proteins as they are translocated into the lumen of the endoplasmic reticulum. Essential for the SPC catalytic activity, possibly by stabilizing and positioning the active center of the complex close to the lumenal surface. Essential for viability.</text>
</comment>
<dbReference type="AlphaFoldDB" id="A0A167ESX7"/>
<evidence type="ECO:0000256" key="9">
    <source>
        <dbReference type="PIRNR" id="PIRNR016089"/>
    </source>
</evidence>
<dbReference type="EMBL" id="CP014503">
    <property type="protein sequence ID" value="ANB14415.1"/>
    <property type="molecule type" value="Genomic_DNA"/>
</dbReference>
<evidence type="ECO:0000256" key="8">
    <source>
        <dbReference type="ARBA" id="ARBA00045670"/>
    </source>
</evidence>